<proteinExistence type="predicted"/>
<evidence type="ECO:0000313" key="1">
    <source>
        <dbReference type="EMBL" id="QHT18053.1"/>
    </source>
</evidence>
<dbReference type="AlphaFoldDB" id="A0A6C0DND5"/>
<reference evidence="1" key="1">
    <citation type="journal article" date="2020" name="Nature">
        <title>Giant virus diversity and host interactions through global metagenomics.</title>
        <authorList>
            <person name="Schulz F."/>
            <person name="Roux S."/>
            <person name="Paez-Espino D."/>
            <person name="Jungbluth S."/>
            <person name="Walsh D.A."/>
            <person name="Denef V.J."/>
            <person name="McMahon K.D."/>
            <person name="Konstantinidis K.T."/>
            <person name="Eloe-Fadrosh E.A."/>
            <person name="Kyrpides N.C."/>
            <person name="Woyke T."/>
        </authorList>
    </citation>
    <scope>NUCLEOTIDE SEQUENCE</scope>
    <source>
        <strain evidence="1">GVMAG-M-3300023174-3</strain>
    </source>
</reference>
<protein>
    <submittedName>
        <fullName evidence="1">Uncharacterized protein</fullName>
    </submittedName>
</protein>
<accession>A0A6C0DND5</accession>
<organism evidence="1">
    <name type="scientific">viral metagenome</name>
    <dbReference type="NCBI Taxonomy" id="1070528"/>
    <lineage>
        <taxon>unclassified sequences</taxon>
        <taxon>metagenomes</taxon>
        <taxon>organismal metagenomes</taxon>
    </lineage>
</organism>
<name>A0A6C0DND5_9ZZZZ</name>
<sequence length="69" mass="7750">MDISMIFHPVLEETVILANKNMILKHRGGRKMLTIQPTPREPSAINGALIPNTTTTNIYTAMKDVMNQK</sequence>
<dbReference type="EMBL" id="MN739648">
    <property type="protein sequence ID" value="QHT18053.1"/>
    <property type="molecule type" value="Genomic_DNA"/>
</dbReference>